<organism evidence="2 3">
    <name type="scientific">Pseudocitrobacter cyperus</name>
    <dbReference type="NCBI Taxonomy" id="3112843"/>
    <lineage>
        <taxon>Bacteria</taxon>
        <taxon>Pseudomonadati</taxon>
        <taxon>Pseudomonadota</taxon>
        <taxon>Gammaproteobacteria</taxon>
        <taxon>Enterobacterales</taxon>
        <taxon>Enterobacteriaceae</taxon>
        <taxon>Pseudocitrobacter</taxon>
    </lineage>
</organism>
<evidence type="ECO:0000313" key="2">
    <source>
        <dbReference type="EMBL" id="MEO3991124.1"/>
    </source>
</evidence>
<accession>A0ABV0HL08</accession>
<proteinExistence type="predicted"/>
<dbReference type="Pfam" id="PF20305">
    <property type="entry name" value="pYEATS"/>
    <property type="match status" value="1"/>
</dbReference>
<keyword evidence="3" id="KW-1185">Reference proteome</keyword>
<dbReference type="EMBL" id="JAYMYY010000004">
    <property type="protein sequence ID" value="MEO3991124.1"/>
    <property type="molecule type" value="Genomic_DNA"/>
</dbReference>
<evidence type="ECO:0000259" key="1">
    <source>
        <dbReference type="Pfam" id="PF20305"/>
    </source>
</evidence>
<feature type="domain" description="Prokaryotic YEATS" evidence="1">
    <location>
        <begin position="544"/>
        <end position="612"/>
    </location>
</feature>
<name>A0ABV0HL08_9ENTR</name>
<protein>
    <submittedName>
        <fullName evidence="2">PYEATS domain-containing protein</fullName>
    </submittedName>
</protein>
<dbReference type="RefSeq" id="WP_347795458.1">
    <property type="nucleotide sequence ID" value="NZ_JAYMYY010000004.1"/>
</dbReference>
<gene>
    <name evidence="2" type="ORF">VSR74_15030</name>
</gene>
<dbReference type="InterPro" id="IPR046888">
    <property type="entry name" value="pYEATS"/>
</dbReference>
<reference evidence="2 3" key="1">
    <citation type="submission" date="2024-01" db="EMBL/GenBank/DDBJ databases">
        <title>Pseudocitrobacter sp. Endophytic strain Cyp-38L.</title>
        <authorList>
            <person name="Amer M.A."/>
            <person name="Hamed S.M."/>
        </authorList>
    </citation>
    <scope>NUCLEOTIDE SEQUENCE [LARGE SCALE GENOMIC DNA]</scope>
    <source>
        <strain evidence="2 3">Cyp38S</strain>
    </source>
</reference>
<sequence length="625" mass="68723">MKTTLHFEAPGDLSVGTVRITGEGETIADWVATPDNRIFRQDDLKSGIYSAEISPAGVSPQSVVFQVEEGRVNSVVLPSFTALSSSGSKTSFFDSTSQQTVAEVPPSMNQQLQSMWRIFDADESETASRSRESDLVSEHLSNVAPDISRKKIRLSIGLSEEKNGRETFGLFSGQSRMALFPGRLEIEIPADPLRNPWAGQRVRLSASSEGVRIERCLLPLYQGGTKIVLVAPPFSAADIELSILPVDPRLRALIRTLDAGTSADATAVRDDIPGLSDRWTLLRDDADPWRAMLVGLLAIRFPDIFQSIDLAWADALVERASWAFEAHVIRASLTLSTASNASTASLEKTVEQAITYLAQAQVAGSPYFRYTNQLFAEMALGISDYLAKSSSGKISPAVKRFYRLYNRWHRELPLQRGAGPTFTWLARDQAALKEHHLLVPHRNPSGRLRTQDTLVIFEGRVSAGQIEIIGKDNSPAHPPEDYDKVTSSSWFSVGPDDAIDLPAFRRPPGPDDDPNKGRFGGEARQGGFRIAAAFSASKRQNWVNVALIVEADSAERVALGDFAWFVLHPTFSPSIMKVAFRGRRAQLRLQVWGGFTVGVWLPKTGDELEIDLASIPDAPKIVKER</sequence>
<dbReference type="Proteomes" id="UP001444146">
    <property type="component" value="Unassembled WGS sequence"/>
</dbReference>
<evidence type="ECO:0000313" key="3">
    <source>
        <dbReference type="Proteomes" id="UP001444146"/>
    </source>
</evidence>
<comment type="caution">
    <text evidence="2">The sequence shown here is derived from an EMBL/GenBank/DDBJ whole genome shotgun (WGS) entry which is preliminary data.</text>
</comment>